<dbReference type="InterPro" id="IPR036942">
    <property type="entry name" value="Beta-barrel_TonB_sf"/>
</dbReference>
<dbReference type="Gene3D" id="2.60.40.1120">
    <property type="entry name" value="Carboxypeptidase-like, regulatory domain"/>
    <property type="match status" value="1"/>
</dbReference>
<evidence type="ECO:0000256" key="4">
    <source>
        <dbReference type="ARBA" id="ARBA00022692"/>
    </source>
</evidence>
<dbReference type="InterPro" id="IPR008969">
    <property type="entry name" value="CarboxyPept-like_regulatory"/>
</dbReference>
<evidence type="ECO:0000256" key="5">
    <source>
        <dbReference type="ARBA" id="ARBA00022729"/>
    </source>
</evidence>
<protein>
    <submittedName>
        <fullName evidence="9">TonB-dependent receptor</fullName>
    </submittedName>
</protein>
<keyword evidence="10" id="KW-1185">Reference proteome</keyword>
<dbReference type="SUPFAM" id="SSF49464">
    <property type="entry name" value="Carboxypeptidase regulatory domain-like"/>
    <property type="match status" value="1"/>
</dbReference>
<evidence type="ECO:0000256" key="2">
    <source>
        <dbReference type="ARBA" id="ARBA00022448"/>
    </source>
</evidence>
<organism evidence="9 10">
    <name type="scientific">Aureispira anguillae</name>
    <dbReference type="NCBI Taxonomy" id="2864201"/>
    <lineage>
        <taxon>Bacteria</taxon>
        <taxon>Pseudomonadati</taxon>
        <taxon>Bacteroidota</taxon>
        <taxon>Saprospiria</taxon>
        <taxon>Saprospirales</taxon>
        <taxon>Saprospiraceae</taxon>
        <taxon>Aureispira</taxon>
    </lineage>
</organism>
<keyword evidence="5 8" id="KW-0732">Signal</keyword>
<dbReference type="RefSeq" id="WP_264788908.1">
    <property type="nucleotide sequence ID" value="NZ_AP026867.1"/>
</dbReference>
<evidence type="ECO:0000256" key="6">
    <source>
        <dbReference type="ARBA" id="ARBA00023136"/>
    </source>
</evidence>
<dbReference type="GO" id="GO:0009279">
    <property type="term" value="C:cell outer membrane"/>
    <property type="evidence" value="ECO:0007669"/>
    <property type="project" value="UniProtKB-SubCell"/>
</dbReference>
<dbReference type="Proteomes" id="UP001060919">
    <property type="component" value="Chromosome"/>
</dbReference>
<keyword evidence="3" id="KW-1134">Transmembrane beta strand</keyword>
<evidence type="ECO:0000256" key="8">
    <source>
        <dbReference type="SAM" id="SignalP"/>
    </source>
</evidence>
<sequence>MKIVYLFLLLFATNIIVMAQGDDKNNRTQKFRGKVFDKTTQQTLISATVFVQGIEPALATTTDVDGNFVLENVPVGRQVIEVQYLGYVTYVSDGIIVTTAKEPYLEIAMAESVETTEEVVVRASESNGIGNRALNELSVVSTRSFSAEQTQRYAGSLDDPGRMAMAFSGVQASQDDENDIVIRGNSAMAMAWRLQGLAIENTSHFTHPGSSGGGISALSVAVLGQSDFSTGAFSAEYGNAYSGVFDLRFRKGNMQDFDFMARIGVLGIDLSVEGPIKKGKSSFLFNYRYSTLGIMGAMGIYVVRENVLNDFQDLSFNLNIVSKDNKHHLKFFGLGGVSSEQWQIKDTADWVTRLDYVRKNFKTNMGILGLNYTYLLDDQSFLTIVSGVQVYQISDNEDNANWALPGLGDANQINSYIKKKNKITRTPTDYVTPDSTRINTHEYVYGRYSVQGTYSRKISNRFRLKTGISGHAMFYYLHKGLYRDSVRGYETLLNKIQGISPLIQAYVQGNYRPTPKLTLNIGVAGSFLGLNNSYSIEPRFSAKYAISKKTTLTAAYGLHAKMLPIGVYLLNIDGGEKNRNLKMAKSHHIIIGGEQIVGKSLRIGLELYYQHLFDLPISPDSNSTYWFYNERFGYGDRAMVSEGKGRNYGIDLTVEKAFNKGWFLLCSGSLYSSNYKTLSNEWRRTRMDGLYSLSLMGAKEFTFKKGGILQLGLKFFLNGSNRYTPIDEAASKVAGGLVLDESRAFEGSYAEDAYGVYYRFDARIAYIKSHTKWSYTIALDFQNLTDAKNIKEYLYDIKQNQLVPRYHSGILPAVSFRVDF</sequence>
<keyword evidence="4" id="KW-0812">Transmembrane</keyword>
<dbReference type="KEGG" id="aup:AsAng_0043900"/>
<dbReference type="GO" id="GO:0044718">
    <property type="term" value="P:siderophore transmembrane transport"/>
    <property type="evidence" value="ECO:0007669"/>
    <property type="project" value="TreeGrafter"/>
</dbReference>
<dbReference type="PANTHER" id="PTHR30069">
    <property type="entry name" value="TONB-DEPENDENT OUTER MEMBRANE RECEPTOR"/>
    <property type="match status" value="1"/>
</dbReference>
<evidence type="ECO:0000256" key="7">
    <source>
        <dbReference type="ARBA" id="ARBA00023237"/>
    </source>
</evidence>
<comment type="subcellular location">
    <subcellularLocation>
        <location evidence="1">Cell outer membrane</location>
        <topology evidence="1">Multi-pass membrane protein</topology>
    </subcellularLocation>
</comment>
<evidence type="ECO:0000256" key="1">
    <source>
        <dbReference type="ARBA" id="ARBA00004571"/>
    </source>
</evidence>
<name>A0A915YIL8_9BACT</name>
<keyword evidence="2" id="KW-0813">Transport</keyword>
<evidence type="ECO:0000256" key="3">
    <source>
        <dbReference type="ARBA" id="ARBA00022452"/>
    </source>
</evidence>
<evidence type="ECO:0000313" key="9">
    <source>
        <dbReference type="EMBL" id="BDS13651.1"/>
    </source>
</evidence>
<evidence type="ECO:0000313" key="10">
    <source>
        <dbReference type="Proteomes" id="UP001060919"/>
    </source>
</evidence>
<dbReference type="InterPro" id="IPR039426">
    <property type="entry name" value="TonB-dep_rcpt-like"/>
</dbReference>
<feature type="chain" id="PRO_5037597318" evidence="8">
    <location>
        <begin position="20"/>
        <end position="820"/>
    </location>
</feature>
<reference evidence="9" key="1">
    <citation type="submission" date="2022-09" db="EMBL/GenBank/DDBJ databases">
        <title>Aureispira anguillicida sp. nov., isolated from Leptocephalus of Japanese eel Anguilla japonica.</title>
        <authorList>
            <person name="Yuasa K."/>
            <person name="Mekata T."/>
            <person name="Ikunari K."/>
        </authorList>
    </citation>
    <scope>NUCLEOTIDE SEQUENCE</scope>
    <source>
        <strain evidence="9">EL160426</strain>
    </source>
</reference>
<dbReference type="Pfam" id="PF13715">
    <property type="entry name" value="CarbopepD_reg_2"/>
    <property type="match status" value="1"/>
</dbReference>
<keyword evidence="9" id="KW-0675">Receptor</keyword>
<keyword evidence="6" id="KW-0472">Membrane</keyword>
<proteinExistence type="predicted"/>
<dbReference type="GO" id="GO:0015344">
    <property type="term" value="F:siderophore uptake transmembrane transporter activity"/>
    <property type="evidence" value="ECO:0007669"/>
    <property type="project" value="TreeGrafter"/>
</dbReference>
<dbReference type="SUPFAM" id="SSF56935">
    <property type="entry name" value="Porins"/>
    <property type="match status" value="1"/>
</dbReference>
<feature type="signal peptide" evidence="8">
    <location>
        <begin position="1"/>
        <end position="19"/>
    </location>
</feature>
<keyword evidence="7" id="KW-0998">Cell outer membrane</keyword>
<gene>
    <name evidence="9" type="ORF">AsAng_0043900</name>
</gene>
<dbReference type="AlphaFoldDB" id="A0A915YIL8"/>
<dbReference type="EMBL" id="AP026867">
    <property type="protein sequence ID" value="BDS13651.1"/>
    <property type="molecule type" value="Genomic_DNA"/>
</dbReference>
<dbReference type="PANTHER" id="PTHR30069:SF29">
    <property type="entry name" value="HEMOGLOBIN AND HEMOGLOBIN-HAPTOGLOBIN-BINDING PROTEIN 1-RELATED"/>
    <property type="match status" value="1"/>
</dbReference>
<dbReference type="Gene3D" id="2.40.170.20">
    <property type="entry name" value="TonB-dependent receptor, beta-barrel domain"/>
    <property type="match status" value="1"/>
</dbReference>
<accession>A0A915YIL8</accession>